<name>A0ABZ0SNU1_9MICO</name>
<dbReference type="PROSITE" id="PS50901">
    <property type="entry name" value="FTSK"/>
    <property type="match status" value="1"/>
</dbReference>
<dbReference type="CDD" id="cd01120">
    <property type="entry name" value="RecA-like_superfamily"/>
    <property type="match status" value="1"/>
</dbReference>
<evidence type="ECO:0000313" key="8">
    <source>
        <dbReference type="Proteomes" id="UP001323798"/>
    </source>
</evidence>
<accession>A0ABZ0SNU1</accession>
<organism evidence="7 8">
    <name type="scientific">Microbacterium rhizosphaerae</name>
    <dbReference type="NCBI Taxonomy" id="1678237"/>
    <lineage>
        <taxon>Bacteria</taxon>
        <taxon>Bacillati</taxon>
        <taxon>Actinomycetota</taxon>
        <taxon>Actinomycetes</taxon>
        <taxon>Micrococcales</taxon>
        <taxon>Microbacteriaceae</taxon>
        <taxon>Microbacterium</taxon>
    </lineage>
</organism>
<dbReference type="InterPro" id="IPR050206">
    <property type="entry name" value="FtsK/SpoIIIE/SftA"/>
</dbReference>
<dbReference type="InterPro" id="IPR002543">
    <property type="entry name" value="FtsK_dom"/>
</dbReference>
<gene>
    <name evidence="7" type="ORF">SM116_06905</name>
</gene>
<keyword evidence="2 3" id="KW-0067">ATP-binding</keyword>
<dbReference type="Proteomes" id="UP001323798">
    <property type="component" value="Chromosome"/>
</dbReference>
<feature type="transmembrane region" description="Helical" evidence="5">
    <location>
        <begin position="26"/>
        <end position="44"/>
    </location>
</feature>
<dbReference type="PANTHER" id="PTHR22683:SF1">
    <property type="entry name" value="TYPE VII SECRETION SYSTEM PROTEIN ESSC"/>
    <property type="match status" value="1"/>
</dbReference>
<dbReference type="InterPro" id="IPR027417">
    <property type="entry name" value="P-loop_NTPase"/>
</dbReference>
<feature type="binding site" evidence="3">
    <location>
        <begin position="366"/>
        <end position="373"/>
    </location>
    <ligand>
        <name>ATP</name>
        <dbReference type="ChEBI" id="CHEBI:30616"/>
    </ligand>
</feature>
<dbReference type="EMBL" id="CP139368">
    <property type="protein sequence ID" value="WPR91017.1"/>
    <property type="molecule type" value="Genomic_DNA"/>
</dbReference>
<dbReference type="SMART" id="SM00382">
    <property type="entry name" value="AAA"/>
    <property type="match status" value="2"/>
</dbReference>
<dbReference type="RefSeq" id="WP_320943720.1">
    <property type="nucleotide sequence ID" value="NZ_BAABEU010000004.1"/>
</dbReference>
<evidence type="ECO:0000256" key="3">
    <source>
        <dbReference type="PROSITE-ProRule" id="PRU00289"/>
    </source>
</evidence>
<dbReference type="InterPro" id="IPR003593">
    <property type="entry name" value="AAA+_ATPase"/>
</dbReference>
<keyword evidence="5" id="KW-1133">Transmembrane helix</keyword>
<evidence type="ECO:0000259" key="6">
    <source>
        <dbReference type="PROSITE" id="PS50901"/>
    </source>
</evidence>
<dbReference type="CDD" id="cd01127">
    <property type="entry name" value="TrwB_TraG_TraD_VirD4"/>
    <property type="match status" value="1"/>
</dbReference>
<feature type="domain" description="FtsK" evidence="6">
    <location>
        <begin position="348"/>
        <end position="531"/>
    </location>
</feature>
<dbReference type="Gene3D" id="3.40.50.300">
    <property type="entry name" value="P-loop containing nucleotide triphosphate hydrolases"/>
    <property type="match status" value="3"/>
</dbReference>
<keyword evidence="8" id="KW-1185">Reference proteome</keyword>
<proteinExistence type="predicted"/>
<dbReference type="Pfam" id="PF01580">
    <property type="entry name" value="FtsK_SpoIIIE"/>
    <property type="match status" value="1"/>
</dbReference>
<dbReference type="SUPFAM" id="SSF52540">
    <property type="entry name" value="P-loop containing nucleoside triphosphate hydrolases"/>
    <property type="match status" value="2"/>
</dbReference>
<feature type="region of interest" description="Disordered" evidence="4">
    <location>
        <begin position="1"/>
        <end position="20"/>
    </location>
</feature>
<evidence type="ECO:0000256" key="2">
    <source>
        <dbReference type="ARBA" id="ARBA00022840"/>
    </source>
</evidence>
<evidence type="ECO:0000313" key="7">
    <source>
        <dbReference type="EMBL" id="WPR91017.1"/>
    </source>
</evidence>
<keyword evidence="1 3" id="KW-0547">Nucleotide-binding</keyword>
<keyword evidence="5" id="KW-0472">Membrane</keyword>
<keyword evidence="5" id="KW-0812">Transmembrane</keyword>
<sequence>MRPIAVDPASPLSLPAPAEPPRRAPVPLLASVVPIVGAGALALVTGSYAMLWFAALGPLIAVATLLDGARAARRDRRRTDREAAAARDRVADEIRLRHDAERAALEVRHPDAGSLCFTDAGVWRPVPGRREAIVVGRGSQASALRVTGGGDGTDDAALRARAMRLDGAPVTVPLTDGVAVVGPEPLAEAVLRALVLQVCLSRSPDELRVLPGVGEDRSWVRELPHTVSRSADTPTLVICGPDASPTSSVDVVIARAVPGQHVPPRCGAVLTLTGPTQATLQHAGESQTVGVEAVSLVQAHAVARALAARAGGGGDGEGPVLLADLLPAGAPPAAVRGSLTAVIGRSGRSPVSIDLVGDGPHAVVAGVTGSGKSELLTTWVTSLCATHPPGELTFLLVDFKGGTAFEPLRALPHVAGIITDLDEAGARRAVESLRAELRRREGALAAAGVRDIRDERGDLARLVIVVDEFAALLGMHPDLHAVFTDVAARGRALGMHLILGTQRASGVVRDALLANCPLRVSLRVTDAADSRAVVGTDAAAALPGGAQARGIALVRRAADHEPQRLRVALADAELIAAVGERCAPVPAVRRPWLPELSTRIELADLLGSGDRLGEGELVIGLADEPDRQRQSRVALGARERGLVVTGAAGTGRSTALRTLAAQVADDGLLIVPSDLEGAWDAVERAQHAPPGTVVVVDDLDALIGRYPLDHAQVVAERLERLARGAGDAGVRLLVGVQRPAGASARIAELIPRRLLLASATRSDHLAAGGTPELWRRDLPPGRGELDGRAVQVALTGGLRMPPTEDVPRWHPSDRLTGLVVRNGAALPASRDGHRIIDVRSVVEPAELRDARGTVVVGDPEAWQRAWRVLDAVRDAGELLIDAACAPDYRALTGDRELPPYCTPAAGRGWRILPGVPSSRVQWMPAAR</sequence>
<protein>
    <submittedName>
        <fullName evidence="7">FtsK/SpoIIIE domain-containing protein</fullName>
    </submittedName>
</protein>
<dbReference type="PANTHER" id="PTHR22683">
    <property type="entry name" value="SPORULATION PROTEIN RELATED"/>
    <property type="match status" value="1"/>
</dbReference>
<reference evidence="7 8" key="1">
    <citation type="submission" date="2023-11" db="EMBL/GenBank/DDBJ databases">
        <title>Genome sequence of Microbacterium rhizosphaerae KACC 19337.</title>
        <authorList>
            <person name="Choi H."/>
            <person name="Kim S."/>
            <person name="Kim Y."/>
            <person name="Kwon S.-W."/>
            <person name="Heo J."/>
        </authorList>
    </citation>
    <scope>NUCLEOTIDE SEQUENCE [LARGE SCALE GENOMIC DNA]</scope>
    <source>
        <strain evidence="7 8">KACC 19337</strain>
    </source>
</reference>
<feature type="compositionally biased region" description="Low complexity" evidence="4">
    <location>
        <begin position="1"/>
        <end position="16"/>
    </location>
</feature>
<evidence type="ECO:0000256" key="5">
    <source>
        <dbReference type="SAM" id="Phobius"/>
    </source>
</evidence>
<evidence type="ECO:0000256" key="1">
    <source>
        <dbReference type="ARBA" id="ARBA00022741"/>
    </source>
</evidence>
<evidence type="ECO:0000256" key="4">
    <source>
        <dbReference type="SAM" id="MobiDB-lite"/>
    </source>
</evidence>